<reference evidence="2" key="2">
    <citation type="journal article" date="2021" name="PeerJ">
        <title>Extensive microbial diversity within the chicken gut microbiome revealed by metagenomics and culture.</title>
        <authorList>
            <person name="Gilroy R."/>
            <person name="Ravi A."/>
            <person name="Getino M."/>
            <person name="Pursley I."/>
            <person name="Horton D.L."/>
            <person name="Alikhan N.F."/>
            <person name="Baker D."/>
            <person name="Gharbi K."/>
            <person name="Hall N."/>
            <person name="Watson M."/>
            <person name="Adriaenssens E.M."/>
            <person name="Foster-Nyarko E."/>
            <person name="Jarju S."/>
            <person name="Secka A."/>
            <person name="Antonio M."/>
            <person name="Oren A."/>
            <person name="Chaudhuri R.R."/>
            <person name="La Ragione R."/>
            <person name="Hildebrand F."/>
            <person name="Pallen M.J."/>
        </authorList>
    </citation>
    <scope>NUCLEOTIDE SEQUENCE</scope>
    <source>
        <strain evidence="2">G3-4614</strain>
    </source>
</reference>
<evidence type="ECO:0008006" key="4">
    <source>
        <dbReference type="Google" id="ProtNLM"/>
    </source>
</evidence>
<feature type="signal peptide" evidence="1">
    <location>
        <begin position="1"/>
        <end position="20"/>
    </location>
</feature>
<dbReference type="AlphaFoldDB" id="A0A9D9E4A0"/>
<protein>
    <recommendedName>
        <fullName evidence="4">Tetratricopeptide repeat protein</fullName>
    </recommendedName>
</protein>
<reference evidence="2" key="1">
    <citation type="submission" date="2020-10" db="EMBL/GenBank/DDBJ databases">
        <authorList>
            <person name="Gilroy R."/>
        </authorList>
    </citation>
    <scope>NUCLEOTIDE SEQUENCE</scope>
    <source>
        <strain evidence="2">G3-4614</strain>
    </source>
</reference>
<gene>
    <name evidence="2" type="ORF">IAC54_06150</name>
</gene>
<organism evidence="2 3">
    <name type="scientific">Candidatus Caccoplasma merdipullorum</name>
    <dbReference type="NCBI Taxonomy" id="2840718"/>
    <lineage>
        <taxon>Bacteria</taxon>
        <taxon>Pseudomonadati</taxon>
        <taxon>Bacteroidota</taxon>
        <taxon>Bacteroidia</taxon>
        <taxon>Bacteroidales</taxon>
        <taxon>Bacteroidaceae</taxon>
        <taxon>Bacteroidaceae incertae sedis</taxon>
        <taxon>Candidatus Caccoplasma</taxon>
    </lineage>
</organism>
<evidence type="ECO:0000313" key="3">
    <source>
        <dbReference type="Proteomes" id="UP000823636"/>
    </source>
</evidence>
<evidence type="ECO:0000256" key="1">
    <source>
        <dbReference type="SAM" id="SignalP"/>
    </source>
</evidence>
<keyword evidence="1" id="KW-0732">Signal</keyword>
<proteinExistence type="predicted"/>
<dbReference type="Proteomes" id="UP000823636">
    <property type="component" value="Unassembled WGS sequence"/>
</dbReference>
<evidence type="ECO:0000313" key="2">
    <source>
        <dbReference type="EMBL" id="MBO8438462.1"/>
    </source>
</evidence>
<sequence>MKNILTIAAAVIITAMPLKAQNCEVGASLVIPQESNLTPSAAELFSSRVGQLTSDADIMIIDGSNFVIVPKIVAISKNVLPGPPVKVSQEFEFTLYMVDLNNSNIYASHTFTLRGIGENESKSQIAALKQIKGNNEAVKTFMNDAKAKAVKYYDDNYAAIIKKAEGYAALKNYDQALFTLLSVPVCSKGYDKAFEAAKNTYQAYIDEMCRINLANARTAWFSKQSAEGAEEAGRYLSQILPDAGCYQDAVKLYEEIKSRVDEDLRFEMKKYDDAVNLESKRIEAMKQIGVAYGKGQQPSTTNILGLR</sequence>
<dbReference type="EMBL" id="JADIMW010000067">
    <property type="protein sequence ID" value="MBO8438462.1"/>
    <property type="molecule type" value="Genomic_DNA"/>
</dbReference>
<name>A0A9D9E4A0_9BACT</name>
<comment type="caution">
    <text evidence="2">The sequence shown here is derived from an EMBL/GenBank/DDBJ whole genome shotgun (WGS) entry which is preliminary data.</text>
</comment>
<accession>A0A9D9E4A0</accession>
<feature type="chain" id="PRO_5038768104" description="Tetratricopeptide repeat protein" evidence="1">
    <location>
        <begin position="21"/>
        <end position="307"/>
    </location>
</feature>